<proteinExistence type="predicted"/>
<dbReference type="AlphaFoldDB" id="A0A7S1NP04"/>
<evidence type="ECO:0000313" key="1">
    <source>
        <dbReference type="EMBL" id="CAD9031824.1"/>
    </source>
</evidence>
<protein>
    <submittedName>
        <fullName evidence="1">Uncharacterized protein</fullName>
    </submittedName>
</protein>
<reference evidence="1" key="1">
    <citation type="submission" date="2021-01" db="EMBL/GenBank/DDBJ databases">
        <authorList>
            <person name="Corre E."/>
            <person name="Pelletier E."/>
            <person name="Niang G."/>
            <person name="Scheremetjew M."/>
            <person name="Finn R."/>
            <person name="Kale V."/>
            <person name="Holt S."/>
            <person name="Cochrane G."/>
            <person name="Meng A."/>
            <person name="Brown T."/>
            <person name="Cohen L."/>
        </authorList>
    </citation>
    <scope>NUCLEOTIDE SEQUENCE</scope>
    <source>
        <strain evidence="1">NIES-381</strain>
    </source>
</reference>
<gene>
    <name evidence="1" type="ORF">EGYM00392_LOCUS42966</name>
</gene>
<accession>A0A7S1NP04</accession>
<sequence length="117" mass="12730">MSNAGFTLTTMDSAATVAKKRATEKRKRGAHAQIPYTDGERAIALTAMQERAVGGKVPFASVADFLITEYSFSGLAHGTATEPRRNRDFLLPHKVCCLPRIIGVDHRRAGCTVVTIR</sequence>
<organism evidence="1">
    <name type="scientific">Eutreptiella gymnastica</name>
    <dbReference type="NCBI Taxonomy" id="73025"/>
    <lineage>
        <taxon>Eukaryota</taxon>
        <taxon>Discoba</taxon>
        <taxon>Euglenozoa</taxon>
        <taxon>Euglenida</taxon>
        <taxon>Spirocuta</taxon>
        <taxon>Euglenophyceae</taxon>
        <taxon>Eutreptiales</taxon>
        <taxon>Eutreptiaceae</taxon>
        <taxon>Eutreptiella</taxon>
    </lineage>
</organism>
<dbReference type="EMBL" id="HBGA01115437">
    <property type="protein sequence ID" value="CAD9031824.1"/>
    <property type="molecule type" value="Transcribed_RNA"/>
</dbReference>
<name>A0A7S1NP04_9EUGL</name>